<dbReference type="GO" id="GO:0003906">
    <property type="term" value="F:DNA-(apurinic or apyrimidinic site) endonuclease activity"/>
    <property type="evidence" value="ECO:0007669"/>
    <property type="project" value="TreeGrafter"/>
</dbReference>
<dbReference type="GO" id="GO:0006284">
    <property type="term" value="P:base-excision repair"/>
    <property type="evidence" value="ECO:0007669"/>
    <property type="project" value="TreeGrafter"/>
</dbReference>
<keyword evidence="3" id="KW-0479">Metal-binding</keyword>
<sequence>MKKKPNIGAHVRTEGGLVSAIENAERIGAKCFQIFGASPRQWRALFPKEEDVKLFKKLLKEKELGPVFLHASYLVNLASANGDILEKSIKNLSDHLQIASMLGAEGLIFHVGSSRGMEKKKALDQEVSAMKEVLKNVTGSSLIMENTAGGGEKIGSIEDIGYLYGNIKSDRVNICFDTAHALEAGMIESYAPPRIKKLFDEWEEAVGLEHIVAIHANDSKTTYNSNHDRHENIGMGEIGMEGFKDLAKEKRLLDKCWILEVPGYEGNGPDRKNIETLSSCFL</sequence>
<dbReference type="CDD" id="cd00019">
    <property type="entry name" value="AP2Ec"/>
    <property type="match status" value="1"/>
</dbReference>
<keyword evidence="6" id="KW-0862">Zinc</keyword>
<evidence type="ECO:0000256" key="4">
    <source>
        <dbReference type="ARBA" id="ARBA00022763"/>
    </source>
</evidence>
<dbReference type="GO" id="GO:0008081">
    <property type="term" value="F:phosphoric diester hydrolase activity"/>
    <property type="evidence" value="ECO:0007669"/>
    <property type="project" value="TreeGrafter"/>
</dbReference>
<comment type="cofactor">
    <cofactor evidence="1">
        <name>Zn(2+)</name>
        <dbReference type="ChEBI" id="CHEBI:29105"/>
    </cofactor>
</comment>
<feature type="domain" description="Xylose isomerase-like TIM barrel" evidence="8">
    <location>
        <begin position="22"/>
        <end position="273"/>
    </location>
</feature>
<dbReference type="PANTHER" id="PTHR21445:SF0">
    <property type="entry name" value="APURINIC-APYRIMIDINIC ENDONUCLEASE"/>
    <property type="match status" value="1"/>
</dbReference>
<evidence type="ECO:0000256" key="1">
    <source>
        <dbReference type="ARBA" id="ARBA00001947"/>
    </source>
</evidence>
<dbReference type="SUPFAM" id="SSF51658">
    <property type="entry name" value="Xylose isomerase-like"/>
    <property type="match status" value="1"/>
</dbReference>
<dbReference type="PROSITE" id="PS51432">
    <property type="entry name" value="AP_NUCLEASE_F2_4"/>
    <property type="match status" value="1"/>
</dbReference>
<dbReference type="Pfam" id="PF01261">
    <property type="entry name" value="AP_endonuc_2"/>
    <property type="match status" value="1"/>
</dbReference>
<proteinExistence type="inferred from homology"/>
<dbReference type="PANTHER" id="PTHR21445">
    <property type="entry name" value="ENDONUCLEASE IV ENDODEOXYRIBONUCLEASE IV"/>
    <property type="match status" value="1"/>
</dbReference>
<evidence type="ECO:0000256" key="3">
    <source>
        <dbReference type="ARBA" id="ARBA00022723"/>
    </source>
</evidence>
<reference evidence="9 10" key="1">
    <citation type="journal article" date="2016" name="Nat. Commun.">
        <title>Thousands of microbial genomes shed light on interconnected biogeochemical processes in an aquifer system.</title>
        <authorList>
            <person name="Anantharaman K."/>
            <person name="Brown C.T."/>
            <person name="Hug L.A."/>
            <person name="Sharon I."/>
            <person name="Castelle C.J."/>
            <person name="Probst A.J."/>
            <person name="Thomas B.C."/>
            <person name="Singh A."/>
            <person name="Wilkins M.J."/>
            <person name="Karaoz U."/>
            <person name="Brodie E.L."/>
            <person name="Williams K.H."/>
            <person name="Hubbard S.S."/>
            <person name="Banfield J.F."/>
        </authorList>
    </citation>
    <scope>NUCLEOTIDE SEQUENCE [LARGE SCALE GENOMIC DNA]</scope>
</reference>
<evidence type="ECO:0000256" key="6">
    <source>
        <dbReference type="ARBA" id="ARBA00022833"/>
    </source>
</evidence>
<organism evidence="9 10">
    <name type="scientific">Candidatus Jorgensenbacteria bacterium RIFCSPLOWO2_01_FULL_45_25b</name>
    <dbReference type="NCBI Taxonomy" id="1798471"/>
    <lineage>
        <taxon>Bacteria</taxon>
        <taxon>Candidatus Joergenseniibacteriota</taxon>
    </lineage>
</organism>
<dbReference type="InterPro" id="IPR013022">
    <property type="entry name" value="Xyl_isomerase-like_TIM-brl"/>
</dbReference>
<dbReference type="Gene3D" id="3.20.20.150">
    <property type="entry name" value="Divalent-metal-dependent TIM barrel enzymes"/>
    <property type="match status" value="1"/>
</dbReference>
<evidence type="ECO:0000313" key="9">
    <source>
        <dbReference type="EMBL" id="OGG42465.1"/>
    </source>
</evidence>
<keyword evidence="5" id="KW-0378">Hydrolase</keyword>
<keyword evidence="4" id="KW-0227">DNA damage</keyword>
<dbReference type="InterPro" id="IPR018246">
    <property type="entry name" value="AP_endonuc_F2_Zn_BS"/>
</dbReference>
<keyword evidence="7" id="KW-0234">DNA repair</keyword>
<comment type="caution">
    <text evidence="9">The sequence shown here is derived from an EMBL/GenBank/DDBJ whole genome shotgun (WGS) entry which is preliminary data.</text>
</comment>
<name>A0A1F6BZT8_9BACT</name>
<dbReference type="GO" id="GO:0003677">
    <property type="term" value="F:DNA binding"/>
    <property type="evidence" value="ECO:0007669"/>
    <property type="project" value="InterPro"/>
</dbReference>
<dbReference type="EMBL" id="MFKK01000002">
    <property type="protein sequence ID" value="OGG42465.1"/>
    <property type="molecule type" value="Genomic_DNA"/>
</dbReference>
<comment type="similarity">
    <text evidence="2">Belongs to the AP endonuclease 2 family.</text>
</comment>
<dbReference type="AlphaFoldDB" id="A0A1F6BZT8"/>
<gene>
    <name evidence="9" type="ORF">A3A21_02640</name>
</gene>
<accession>A0A1F6BZT8</accession>
<dbReference type="InterPro" id="IPR036237">
    <property type="entry name" value="Xyl_isomerase-like_sf"/>
</dbReference>
<dbReference type="STRING" id="1798471.A3A21_02640"/>
<dbReference type="PROSITE" id="PS00731">
    <property type="entry name" value="AP_NUCLEASE_F2_3"/>
    <property type="match status" value="1"/>
</dbReference>
<evidence type="ECO:0000256" key="5">
    <source>
        <dbReference type="ARBA" id="ARBA00022801"/>
    </source>
</evidence>
<evidence type="ECO:0000313" key="10">
    <source>
        <dbReference type="Proteomes" id="UP000176996"/>
    </source>
</evidence>
<dbReference type="Proteomes" id="UP000176996">
    <property type="component" value="Unassembled WGS sequence"/>
</dbReference>
<dbReference type="GO" id="GO:0008270">
    <property type="term" value="F:zinc ion binding"/>
    <property type="evidence" value="ECO:0007669"/>
    <property type="project" value="InterPro"/>
</dbReference>
<dbReference type="SMART" id="SM00518">
    <property type="entry name" value="AP2Ec"/>
    <property type="match status" value="1"/>
</dbReference>
<evidence type="ECO:0000256" key="7">
    <source>
        <dbReference type="ARBA" id="ARBA00023204"/>
    </source>
</evidence>
<dbReference type="InterPro" id="IPR001719">
    <property type="entry name" value="AP_endonuc_2"/>
</dbReference>
<evidence type="ECO:0000256" key="2">
    <source>
        <dbReference type="ARBA" id="ARBA00005340"/>
    </source>
</evidence>
<dbReference type="NCBIfam" id="TIGR00587">
    <property type="entry name" value="nfo"/>
    <property type="match status" value="1"/>
</dbReference>
<evidence type="ECO:0000259" key="8">
    <source>
        <dbReference type="Pfam" id="PF01261"/>
    </source>
</evidence>
<protein>
    <recommendedName>
        <fullName evidence="8">Xylose isomerase-like TIM barrel domain-containing protein</fullName>
    </recommendedName>
</protein>